<dbReference type="InterPro" id="IPR035979">
    <property type="entry name" value="RBD_domain_sf"/>
</dbReference>
<dbReference type="CDD" id="cd00590">
    <property type="entry name" value="RRM_SF"/>
    <property type="match status" value="1"/>
</dbReference>
<dbReference type="EMBL" id="BEXD01001605">
    <property type="protein sequence ID" value="GBB94927.1"/>
    <property type="molecule type" value="Genomic_DNA"/>
</dbReference>
<protein>
    <recommendedName>
        <fullName evidence="4">CCHC-type domain-containing protein</fullName>
    </recommendedName>
</protein>
<proteinExistence type="predicted"/>
<reference evidence="2 3" key="1">
    <citation type="submission" date="2017-11" db="EMBL/GenBank/DDBJ databases">
        <title>The genome of Rhizophagus clarus HR1 reveals common genetic basis of auxotrophy among arbuscular mycorrhizal fungi.</title>
        <authorList>
            <person name="Kobayashi Y."/>
        </authorList>
    </citation>
    <scope>NUCLEOTIDE SEQUENCE [LARGE SCALE GENOMIC DNA]</scope>
    <source>
        <strain evidence="2 3">HR1</strain>
    </source>
</reference>
<feature type="region of interest" description="Disordered" evidence="1">
    <location>
        <begin position="268"/>
        <end position="309"/>
    </location>
</feature>
<evidence type="ECO:0000313" key="3">
    <source>
        <dbReference type="Proteomes" id="UP000247702"/>
    </source>
</evidence>
<name>A0A2Z6QXC9_9GLOM</name>
<accession>A0A2Z6QXC9</accession>
<dbReference type="Proteomes" id="UP000247702">
    <property type="component" value="Unassembled WGS sequence"/>
</dbReference>
<sequence>MQIDQITSVSDHQTDDPDIETIVVNKYSMFTFQSNFFLTNKKDKAHEAALHFHQYTSFISALPGRKKNNNTSKLENVITTDDSGTETIEYKEFFFTTKHKEPAVLLPEQKEDENSRTIQVIDISLYLTKNIIQTVNHFYYKWSHLIGTYSVRVLLYLLSDDKREEQKAFDLRLSGLPFSTNASDLTEIIKQINGRTCFILRHPKTYKLMIYAYIQFQDQESRDIAKNTLFKYTKGQIKNRTLYLSDPVEKPKICNKCGSPDHIYVSCPNKNKKYNNNKQNQHTKNISTSQKKHSNSSNANSRNTLTKTESSLDACHKKYLQELLNTTMLDIKDQISKKMSQIKTQVSYFSTKIKEFKDQRANCFLDRMENEKPPSAKKTAEGVTEINIPSTVAKTVKNEFKDNVSSYFAVKDNKKGSDIYFKAEKIRPHMYINVQDHKKSEVLQIYNQMQKWIDTALAQEVPTMAINDDDIYTHYPHHPNARRSKLDYIWCSVDLLKYLLNSSLHNVQPIIKTDHCLVSCTFRINDLINITSTTKHRRKRIIKTKFLYNDMLLFNQNNTGHHEWLWSHFTEDLDQD</sequence>
<dbReference type="SUPFAM" id="SSF56219">
    <property type="entry name" value="DNase I-like"/>
    <property type="match status" value="1"/>
</dbReference>
<evidence type="ECO:0008006" key="4">
    <source>
        <dbReference type="Google" id="ProtNLM"/>
    </source>
</evidence>
<comment type="caution">
    <text evidence="2">The sequence shown here is derived from an EMBL/GenBank/DDBJ whole genome shotgun (WGS) entry which is preliminary data.</text>
</comment>
<dbReference type="InterPro" id="IPR012677">
    <property type="entry name" value="Nucleotide-bd_a/b_plait_sf"/>
</dbReference>
<feature type="compositionally biased region" description="Polar residues" evidence="1">
    <location>
        <begin position="295"/>
        <end position="309"/>
    </location>
</feature>
<gene>
    <name evidence="2" type="ORF">RclHR1_24420001</name>
</gene>
<organism evidence="2 3">
    <name type="scientific">Rhizophagus clarus</name>
    <dbReference type="NCBI Taxonomy" id="94130"/>
    <lineage>
        <taxon>Eukaryota</taxon>
        <taxon>Fungi</taxon>
        <taxon>Fungi incertae sedis</taxon>
        <taxon>Mucoromycota</taxon>
        <taxon>Glomeromycotina</taxon>
        <taxon>Glomeromycetes</taxon>
        <taxon>Glomerales</taxon>
        <taxon>Glomeraceae</taxon>
        <taxon>Rhizophagus</taxon>
    </lineage>
</organism>
<dbReference type="InterPro" id="IPR036691">
    <property type="entry name" value="Endo/exonu/phosph_ase_sf"/>
</dbReference>
<dbReference type="SUPFAM" id="SSF54928">
    <property type="entry name" value="RNA-binding domain, RBD"/>
    <property type="match status" value="1"/>
</dbReference>
<evidence type="ECO:0000313" key="2">
    <source>
        <dbReference type="EMBL" id="GBB94927.1"/>
    </source>
</evidence>
<dbReference type="AlphaFoldDB" id="A0A2Z6QXC9"/>
<dbReference type="Gene3D" id="3.30.70.330">
    <property type="match status" value="1"/>
</dbReference>
<evidence type="ECO:0000256" key="1">
    <source>
        <dbReference type="SAM" id="MobiDB-lite"/>
    </source>
</evidence>
<dbReference type="STRING" id="94130.A0A2Z6QXC9"/>
<dbReference type="GO" id="GO:0003676">
    <property type="term" value="F:nucleic acid binding"/>
    <property type="evidence" value="ECO:0007669"/>
    <property type="project" value="InterPro"/>
</dbReference>
<keyword evidence="3" id="KW-1185">Reference proteome</keyword>
<feature type="compositionally biased region" description="Low complexity" evidence="1">
    <location>
        <begin position="276"/>
        <end position="285"/>
    </location>
</feature>